<dbReference type="AlphaFoldDB" id="A0AAE3YI13"/>
<dbReference type="Pfam" id="PF00675">
    <property type="entry name" value="Peptidase_M16"/>
    <property type="match status" value="1"/>
</dbReference>
<dbReference type="GO" id="GO:0046872">
    <property type="term" value="F:metal ion binding"/>
    <property type="evidence" value="ECO:0007669"/>
    <property type="project" value="InterPro"/>
</dbReference>
<dbReference type="SUPFAM" id="SSF63411">
    <property type="entry name" value="LuxS/MPP-like metallohydrolase"/>
    <property type="match status" value="2"/>
</dbReference>
<proteinExistence type="inferred from homology"/>
<evidence type="ECO:0000313" key="5">
    <source>
        <dbReference type="EMBL" id="MDR6892662.1"/>
    </source>
</evidence>
<dbReference type="Gene3D" id="3.30.830.10">
    <property type="entry name" value="Metalloenzyme, LuxS/M16 peptidase-like"/>
    <property type="match status" value="2"/>
</dbReference>
<comment type="caution">
    <text evidence="5">The sequence shown here is derived from an EMBL/GenBank/DDBJ whole genome shotgun (WGS) entry which is preliminary data.</text>
</comment>
<keyword evidence="6" id="KW-1185">Reference proteome</keyword>
<dbReference type="GO" id="GO:0004222">
    <property type="term" value="F:metalloendopeptidase activity"/>
    <property type="evidence" value="ECO:0007669"/>
    <property type="project" value="InterPro"/>
</dbReference>
<evidence type="ECO:0000259" key="4">
    <source>
        <dbReference type="Pfam" id="PF05193"/>
    </source>
</evidence>
<sequence>MGHVAALPLLAEPGAADMTLHAGENGARVMRTVLPSGVRVLTEHMPSMNSVSVGFWLGVGSRDEAPGHEGSTHFLEHLLFKGTRRRTALEIAETFDAVGGESNAATAKESTCYYARVLARDLPSAVDVIADMVASPELNGEDLEQERGVILEELAMDADDLTDVAHERFAQAVLGEHPLGRPIGGTEAVIRSISADAVRAHYEASYRPQDLVVTAAGAVHHEEFCNLVAERLEEAGWDLSVPAAPTPRRPVAPAGIEPVGGLTVVERESEQTHVLLGVPAITATDPRRYTLSVLNAILGGGMSSRLFQEVREKRGLAYAVYSFASSYSDAGFVGVYAGCSPARLVETVQVIRRTLREVAQNGVTQEELVRARGQIGGASVMALEDCGSRMTRLGRAELVTGEFVDAAEALRRIDSVTLDEIRDLARELIGQPPTAVVVGRVPSLDTLRNALEEELS</sequence>
<dbReference type="Pfam" id="PF05193">
    <property type="entry name" value="Peptidase_M16_C"/>
    <property type="match status" value="1"/>
</dbReference>
<protein>
    <submittedName>
        <fullName evidence="5">Zn-dependent peptidase</fullName>
    </submittedName>
</protein>
<feature type="domain" description="Peptidase M16 C-terminal" evidence="4">
    <location>
        <begin position="192"/>
        <end position="374"/>
    </location>
</feature>
<dbReference type="PROSITE" id="PS00143">
    <property type="entry name" value="INSULINASE"/>
    <property type="match status" value="1"/>
</dbReference>
<feature type="domain" description="Peptidase M16 N-terminal" evidence="3">
    <location>
        <begin position="39"/>
        <end position="186"/>
    </location>
</feature>
<accession>A0AAE3YI13</accession>
<dbReference type="PANTHER" id="PTHR11851">
    <property type="entry name" value="METALLOPROTEASE"/>
    <property type="match status" value="1"/>
</dbReference>
<reference evidence="5" key="1">
    <citation type="submission" date="2023-07" db="EMBL/GenBank/DDBJ databases">
        <title>Sequencing the genomes of 1000 actinobacteria strains.</title>
        <authorList>
            <person name="Klenk H.-P."/>
        </authorList>
    </citation>
    <scope>NUCLEOTIDE SEQUENCE</scope>
    <source>
        <strain evidence="5">DSM 13988</strain>
    </source>
</reference>
<evidence type="ECO:0000313" key="6">
    <source>
        <dbReference type="Proteomes" id="UP001247307"/>
    </source>
</evidence>
<dbReference type="InterPro" id="IPR050361">
    <property type="entry name" value="MPP/UQCRC_Complex"/>
</dbReference>
<comment type="similarity">
    <text evidence="1 2">Belongs to the peptidase M16 family.</text>
</comment>
<organism evidence="5 6">
    <name type="scientific">Falsarthrobacter nasiphocae</name>
    <dbReference type="NCBI Taxonomy" id="189863"/>
    <lineage>
        <taxon>Bacteria</taxon>
        <taxon>Bacillati</taxon>
        <taxon>Actinomycetota</taxon>
        <taxon>Actinomycetes</taxon>
        <taxon>Micrococcales</taxon>
        <taxon>Micrococcaceae</taxon>
        <taxon>Falsarthrobacter</taxon>
    </lineage>
</organism>
<dbReference type="InterPro" id="IPR011249">
    <property type="entry name" value="Metalloenz_LuxS/M16"/>
</dbReference>
<dbReference type="Proteomes" id="UP001247307">
    <property type="component" value="Unassembled WGS sequence"/>
</dbReference>
<evidence type="ECO:0000259" key="3">
    <source>
        <dbReference type="Pfam" id="PF00675"/>
    </source>
</evidence>
<evidence type="ECO:0000256" key="1">
    <source>
        <dbReference type="ARBA" id="ARBA00007261"/>
    </source>
</evidence>
<evidence type="ECO:0000256" key="2">
    <source>
        <dbReference type="RuleBase" id="RU004447"/>
    </source>
</evidence>
<dbReference type="InterPro" id="IPR011765">
    <property type="entry name" value="Pept_M16_N"/>
</dbReference>
<gene>
    <name evidence="5" type="ORF">J2S35_001602</name>
</gene>
<name>A0AAE3YI13_9MICC</name>
<dbReference type="InterPro" id="IPR001431">
    <property type="entry name" value="Pept_M16_Zn_BS"/>
</dbReference>
<dbReference type="PANTHER" id="PTHR11851:SF49">
    <property type="entry name" value="MITOCHONDRIAL-PROCESSING PEPTIDASE SUBUNIT ALPHA"/>
    <property type="match status" value="1"/>
</dbReference>
<dbReference type="GO" id="GO:0006508">
    <property type="term" value="P:proteolysis"/>
    <property type="evidence" value="ECO:0007669"/>
    <property type="project" value="InterPro"/>
</dbReference>
<dbReference type="EMBL" id="JAVDUI010000001">
    <property type="protein sequence ID" value="MDR6892662.1"/>
    <property type="molecule type" value="Genomic_DNA"/>
</dbReference>
<dbReference type="InterPro" id="IPR007863">
    <property type="entry name" value="Peptidase_M16_C"/>
</dbReference>